<evidence type="ECO:0000256" key="1">
    <source>
        <dbReference type="SAM" id="Phobius"/>
    </source>
</evidence>
<proteinExistence type="predicted"/>
<reference evidence="3" key="1">
    <citation type="submission" date="2017-10" db="EMBL/GenBank/DDBJ databases">
        <title>Campylobacter species from seals.</title>
        <authorList>
            <person name="Gilbert M.J."/>
            <person name="Zomer A.L."/>
            <person name="Timmerman A.J."/>
            <person name="Duim B."/>
            <person name="Wagenaar J.A."/>
        </authorList>
    </citation>
    <scope>NUCLEOTIDE SEQUENCE [LARGE SCALE GENOMIC DNA]</scope>
    <source>
        <strain evidence="3">17S00004-5</strain>
    </source>
</reference>
<organism evidence="2 3">
    <name type="scientific">Campylobacter blaseri</name>
    <dbReference type="NCBI Taxonomy" id="2042961"/>
    <lineage>
        <taxon>Bacteria</taxon>
        <taxon>Pseudomonadati</taxon>
        <taxon>Campylobacterota</taxon>
        <taxon>Epsilonproteobacteria</taxon>
        <taxon>Campylobacterales</taxon>
        <taxon>Campylobacteraceae</taxon>
        <taxon>Campylobacter</taxon>
    </lineage>
</organism>
<keyword evidence="1" id="KW-1133">Transmembrane helix</keyword>
<keyword evidence="1" id="KW-0472">Membrane</keyword>
<dbReference type="OrthoDB" id="9788139at2"/>
<protein>
    <submittedName>
        <fullName evidence="2">Uncharacterized protein</fullName>
    </submittedName>
</protein>
<sequence length="319" mass="37162">MLVLTPFIMTLLIVEGIIVFFGFIAFIFSIKIYKKYNFNENTSYQYNLAKQGYLVSIIVFFILCIKLPLFLFFVWSMDVVSSLIPGAMCAAGIVDATDYGIYMFIFKILNLFFLSGWLLINYEDSKTKNSSFLKTKFKFFIPIFILLALEFLLEFLHFSGISLTEPVLCCSDIFKANDLGELKLWHTDKFILSIFYLFFILNFISAYYKADLLISIFSLLFMLSAIYAIIRFFSPYIYELPTHKCPFCMLQSDYGYIGYPIYILIYLGAVPGFFIFILELLNVKIEECWYKISMYANLALVGILSYFPLAYYIKNGVWL</sequence>
<dbReference type="AlphaFoldDB" id="A0A2P8R0F6"/>
<feature type="transmembrane region" description="Helical" evidence="1">
    <location>
        <begin position="190"/>
        <end position="208"/>
    </location>
</feature>
<keyword evidence="1" id="KW-0812">Transmembrane</keyword>
<feature type="transmembrane region" description="Helical" evidence="1">
    <location>
        <begin position="257"/>
        <end position="280"/>
    </location>
</feature>
<dbReference type="Proteomes" id="UP000240535">
    <property type="component" value="Unassembled WGS sequence"/>
</dbReference>
<comment type="caution">
    <text evidence="2">The sequence shown here is derived from an EMBL/GenBank/DDBJ whole genome shotgun (WGS) entry which is preliminary data.</text>
</comment>
<feature type="transmembrane region" description="Helical" evidence="1">
    <location>
        <begin position="6"/>
        <end position="33"/>
    </location>
</feature>
<dbReference type="EMBL" id="PDHH01000004">
    <property type="protein sequence ID" value="PSM51985.1"/>
    <property type="molecule type" value="Genomic_DNA"/>
</dbReference>
<gene>
    <name evidence="2" type="ORF">CQ405_05325</name>
</gene>
<dbReference type="RefSeq" id="WP_106871445.1">
    <property type="nucleotide sequence ID" value="NZ_CP053841.1"/>
</dbReference>
<feature type="transmembrane region" description="Helical" evidence="1">
    <location>
        <begin position="139"/>
        <end position="158"/>
    </location>
</feature>
<accession>A0A2P8R0F6</accession>
<name>A0A2P8R0F6_9BACT</name>
<feature type="transmembrane region" description="Helical" evidence="1">
    <location>
        <begin position="292"/>
        <end position="313"/>
    </location>
</feature>
<evidence type="ECO:0000313" key="2">
    <source>
        <dbReference type="EMBL" id="PSM51985.1"/>
    </source>
</evidence>
<feature type="transmembrane region" description="Helical" evidence="1">
    <location>
        <begin position="101"/>
        <end position="119"/>
    </location>
</feature>
<evidence type="ECO:0000313" key="3">
    <source>
        <dbReference type="Proteomes" id="UP000240535"/>
    </source>
</evidence>
<keyword evidence="3" id="KW-1185">Reference proteome</keyword>
<feature type="transmembrane region" description="Helical" evidence="1">
    <location>
        <begin position="53"/>
        <end position="75"/>
    </location>
</feature>
<feature type="transmembrane region" description="Helical" evidence="1">
    <location>
        <begin position="215"/>
        <end position="237"/>
    </location>
</feature>